<dbReference type="InterPro" id="IPR036527">
    <property type="entry name" value="SCP2_sterol-bd_dom_sf"/>
</dbReference>
<dbReference type="InterPro" id="IPR003033">
    <property type="entry name" value="SCP2_sterol-bd_dom"/>
</dbReference>
<dbReference type="EMBL" id="JACOPK010000011">
    <property type="protein sequence ID" value="MBC5696549.1"/>
    <property type="molecule type" value="Genomic_DNA"/>
</dbReference>
<dbReference type="Pfam" id="PF02036">
    <property type="entry name" value="SCP2"/>
    <property type="match status" value="1"/>
</dbReference>
<comment type="caution">
    <text evidence="2">The sequence shown here is derived from an EMBL/GenBank/DDBJ whole genome shotgun (WGS) entry which is preliminary data.</text>
</comment>
<dbReference type="SUPFAM" id="SSF55718">
    <property type="entry name" value="SCP-like"/>
    <property type="match status" value="1"/>
</dbReference>
<accession>A0ABR7GQH0</accession>
<gene>
    <name evidence="2" type="ORF">H8S02_11460</name>
</gene>
<dbReference type="RefSeq" id="WP_186970622.1">
    <property type="nucleotide sequence ID" value="NZ_JACOPK010000011.1"/>
</dbReference>
<evidence type="ECO:0000313" key="3">
    <source>
        <dbReference type="Proteomes" id="UP000641741"/>
    </source>
</evidence>
<keyword evidence="3" id="KW-1185">Reference proteome</keyword>
<protein>
    <submittedName>
        <fullName evidence="2">SCP2 sterol-binding domain-containing protein</fullName>
    </submittedName>
</protein>
<dbReference type="Proteomes" id="UP000641741">
    <property type="component" value="Unassembled WGS sequence"/>
</dbReference>
<name>A0ABR7GQH0_9FIRM</name>
<evidence type="ECO:0000313" key="2">
    <source>
        <dbReference type="EMBL" id="MBC5696549.1"/>
    </source>
</evidence>
<proteinExistence type="predicted"/>
<reference evidence="2 3" key="1">
    <citation type="submission" date="2020-08" db="EMBL/GenBank/DDBJ databases">
        <title>Genome public.</title>
        <authorList>
            <person name="Liu C."/>
            <person name="Sun Q."/>
        </authorList>
    </citation>
    <scope>NUCLEOTIDE SEQUENCE [LARGE SCALE GENOMIC DNA]</scope>
    <source>
        <strain evidence="2 3">M2</strain>
    </source>
</reference>
<evidence type="ECO:0000259" key="1">
    <source>
        <dbReference type="Pfam" id="PF02036"/>
    </source>
</evidence>
<sequence length="106" mass="11439">MAIDQLTAKIYNKLSKANLAGAEGKVAVQFNLTGKVTGVFYIEILNGVPSVMPYEYIDHDAIVSGSLTNIEKIVSGKLIPQVAVAEGKIKIEGNFDKVMLLAELMK</sequence>
<feature type="domain" description="SCP2" evidence="1">
    <location>
        <begin position="5"/>
        <end position="106"/>
    </location>
</feature>
<dbReference type="Gene3D" id="3.30.1050.10">
    <property type="entry name" value="SCP2 sterol-binding domain"/>
    <property type="match status" value="1"/>
</dbReference>
<organism evidence="2 3">
    <name type="scientific">Agathobaculum hominis</name>
    <dbReference type="NCBI Taxonomy" id="2763014"/>
    <lineage>
        <taxon>Bacteria</taxon>
        <taxon>Bacillati</taxon>
        <taxon>Bacillota</taxon>
        <taxon>Clostridia</taxon>
        <taxon>Eubacteriales</taxon>
        <taxon>Butyricicoccaceae</taxon>
        <taxon>Agathobaculum</taxon>
    </lineage>
</organism>